<keyword evidence="2" id="KW-1185">Reference proteome</keyword>
<feature type="region of interest" description="Disordered" evidence="1">
    <location>
        <begin position="77"/>
        <end position="142"/>
    </location>
</feature>
<feature type="compositionally biased region" description="Polar residues" evidence="1">
    <location>
        <begin position="111"/>
        <end position="139"/>
    </location>
</feature>
<evidence type="ECO:0000313" key="2">
    <source>
        <dbReference type="Proteomes" id="UP000095287"/>
    </source>
</evidence>
<dbReference type="AlphaFoldDB" id="A0A1I7ZLF3"/>
<accession>A0A1I7ZLF3</accession>
<reference evidence="3" key="1">
    <citation type="submission" date="2016-11" db="UniProtKB">
        <authorList>
            <consortium name="WormBaseParasite"/>
        </authorList>
    </citation>
    <scope>IDENTIFICATION</scope>
</reference>
<proteinExistence type="predicted"/>
<name>A0A1I7ZLF3_9BILA</name>
<protein>
    <submittedName>
        <fullName evidence="3">Uncharacterized protein</fullName>
    </submittedName>
</protein>
<evidence type="ECO:0000313" key="3">
    <source>
        <dbReference type="WBParaSite" id="L893_g27361.t1"/>
    </source>
</evidence>
<sequence>MLEPWLWHQQRGGCNDGRRNCGDEHNVGESHGIVALCFRLIEIRDKALVRVYRSRDNHSRKELSVCDRITKPAGRRVRQSFSQSVSQSVSVGQPPARRQITFSRFLPSPPSRQTNLATSPQNNPLRSQHTSDNFPTGSRQHSRLVVSLRLSRSISFRAETTWKRERMK</sequence>
<dbReference type="Proteomes" id="UP000095287">
    <property type="component" value="Unplaced"/>
</dbReference>
<dbReference type="WBParaSite" id="L893_g27361.t1">
    <property type="protein sequence ID" value="L893_g27361.t1"/>
    <property type="gene ID" value="L893_g27361"/>
</dbReference>
<organism evidence="2 3">
    <name type="scientific">Steinernema glaseri</name>
    <dbReference type="NCBI Taxonomy" id="37863"/>
    <lineage>
        <taxon>Eukaryota</taxon>
        <taxon>Metazoa</taxon>
        <taxon>Ecdysozoa</taxon>
        <taxon>Nematoda</taxon>
        <taxon>Chromadorea</taxon>
        <taxon>Rhabditida</taxon>
        <taxon>Tylenchina</taxon>
        <taxon>Panagrolaimomorpha</taxon>
        <taxon>Strongyloidoidea</taxon>
        <taxon>Steinernematidae</taxon>
        <taxon>Steinernema</taxon>
    </lineage>
</organism>
<evidence type="ECO:0000256" key="1">
    <source>
        <dbReference type="SAM" id="MobiDB-lite"/>
    </source>
</evidence>
<feature type="compositionally biased region" description="Low complexity" evidence="1">
    <location>
        <begin position="79"/>
        <end position="91"/>
    </location>
</feature>